<accession>A0A5D4RM94</accession>
<proteinExistence type="predicted"/>
<evidence type="ECO:0000313" key="1">
    <source>
        <dbReference type="EMBL" id="TYS52493.1"/>
    </source>
</evidence>
<dbReference type="Gene3D" id="3.40.50.12580">
    <property type="match status" value="1"/>
</dbReference>
<protein>
    <recommendedName>
        <fullName evidence="3">Capsule polysaccharide biosynthesis protein</fullName>
    </recommendedName>
</protein>
<dbReference type="Proteomes" id="UP000322997">
    <property type="component" value="Unassembled WGS sequence"/>
</dbReference>
<dbReference type="GO" id="GO:0015774">
    <property type="term" value="P:polysaccharide transport"/>
    <property type="evidence" value="ECO:0007669"/>
    <property type="project" value="InterPro"/>
</dbReference>
<dbReference type="GO" id="GO:0000271">
    <property type="term" value="P:polysaccharide biosynthetic process"/>
    <property type="evidence" value="ECO:0007669"/>
    <property type="project" value="InterPro"/>
</dbReference>
<gene>
    <name evidence="1" type="ORF">FZC83_16820</name>
</gene>
<dbReference type="AlphaFoldDB" id="A0A5D4RM94"/>
<evidence type="ECO:0000313" key="2">
    <source>
        <dbReference type="Proteomes" id="UP000322997"/>
    </source>
</evidence>
<evidence type="ECO:0008006" key="3">
    <source>
        <dbReference type="Google" id="ProtNLM"/>
    </source>
</evidence>
<organism evidence="1 2">
    <name type="scientific">Rossellomorea marisflavi</name>
    <dbReference type="NCBI Taxonomy" id="189381"/>
    <lineage>
        <taxon>Bacteria</taxon>
        <taxon>Bacillati</taxon>
        <taxon>Bacillota</taxon>
        <taxon>Bacilli</taxon>
        <taxon>Bacillales</taxon>
        <taxon>Bacillaceae</taxon>
        <taxon>Rossellomorea</taxon>
    </lineage>
</organism>
<sequence length="468" mass="55130">MLYFDINGKREGQMTNYLFLRGNRNKTFFMNIAASLEERGHSCHLLKFELGELLFKNGVPSTFVPFHVNKEEYPISDDELMKLSIYNITYRERILHTKVPTKELKMYKRYMHYIDKFIDKHDVQVVCLFNGYHWIDQVTKVIAHKRGLDVIYFEDGLFRPYTITCDPKGINEMSSIPRSASFYDAIELDEKRLKKHLFTPESDHLHEKNESLLVVAFVKLLSMIGSSLHIHPNYYVHITFWQGLKYFFKKRTFSRQIEDEVELPEEYVFLPFQVSRDTQILYHSPHIKDMRDLLDHTFNAVKAINVAEGKNLHIVVKEHPEDMSRVNYDDLKERYKNEEEVLFVEKFDIHTLIEKTEAVVTINSTVGIEALAKTKRVVTLGDAFYNIEGVVHHARTPGELPETLNKSLHTKVNRGRIRKFIYYLRFHYQIEGSLQSKHKRTADKIAAHMLAMENREEHGYEIHSSYSS</sequence>
<dbReference type="Pfam" id="PF05159">
    <property type="entry name" value="Capsule_synth"/>
    <property type="match status" value="1"/>
</dbReference>
<name>A0A5D4RM94_9BACI</name>
<reference evidence="1 2" key="1">
    <citation type="submission" date="2019-08" db="EMBL/GenBank/DDBJ databases">
        <title>Bacillus genomes from the desert of Cuatro Cienegas, Coahuila.</title>
        <authorList>
            <person name="Olmedo-Alvarez G."/>
        </authorList>
    </citation>
    <scope>NUCLEOTIDE SEQUENCE [LARGE SCALE GENOMIC DNA]</scope>
    <source>
        <strain evidence="1 2">CH108_3D</strain>
    </source>
</reference>
<dbReference type="InterPro" id="IPR007833">
    <property type="entry name" value="Capsule_polysaccharide_synth"/>
</dbReference>
<dbReference type="EMBL" id="VTEQ01000005">
    <property type="protein sequence ID" value="TYS52493.1"/>
    <property type="molecule type" value="Genomic_DNA"/>
</dbReference>
<dbReference type="InterPro" id="IPR043148">
    <property type="entry name" value="TagF_C"/>
</dbReference>
<comment type="caution">
    <text evidence="1">The sequence shown here is derived from an EMBL/GenBank/DDBJ whole genome shotgun (WGS) entry which is preliminary data.</text>
</comment>
<dbReference type="CDD" id="cd16438">
    <property type="entry name" value="beta_Kdo_transferase_KpsS_like"/>
    <property type="match status" value="1"/>
</dbReference>